<dbReference type="AlphaFoldDB" id="A0A0B2WPV5"/>
<reference evidence="1 2" key="1">
    <citation type="journal article" date="2014" name="Proc. Natl. Acad. Sci. U.S.A.">
        <title>Trajectory and genomic determinants of fungal-pathogen speciation and host adaptation.</title>
        <authorList>
            <person name="Hu X."/>
            <person name="Xiao G."/>
            <person name="Zheng P."/>
            <person name="Shang Y."/>
            <person name="Su Y."/>
            <person name="Zhang X."/>
            <person name="Liu X."/>
            <person name="Zhan S."/>
            <person name="St Leger R.J."/>
            <person name="Wang C."/>
        </authorList>
    </citation>
    <scope>NUCLEOTIDE SEQUENCE [LARGE SCALE GENOMIC DNA]</scope>
    <source>
        <strain evidence="1 2">ARSEF 1941</strain>
    </source>
</reference>
<evidence type="ECO:0000313" key="2">
    <source>
        <dbReference type="Proteomes" id="UP000030816"/>
    </source>
</evidence>
<dbReference type="RefSeq" id="XP_040676583.1">
    <property type="nucleotide sequence ID" value="XM_040825372.1"/>
</dbReference>
<dbReference type="STRING" id="1081103.A0A0B2WPV5"/>
<sequence length="156" mass="17297">MAPTNEYQQHHTLTVARDASSIQQPFATTKPHLSVPWPLVPPSSHDFDMSSMAKVFSARQERASRLQAGANAYSAGIARVAGEVVPLSEAKIPLIDQGFLYSDLTYDVVSVCNGRFFGLEDHMDRLEASRLRARLQLPPPREDVKRILADMVRPAP</sequence>
<evidence type="ECO:0000313" key="1">
    <source>
        <dbReference type="EMBL" id="KHN95517.1"/>
    </source>
</evidence>
<protein>
    <submittedName>
        <fullName evidence="1">Aminotransferase, class IV</fullName>
    </submittedName>
</protein>
<dbReference type="GO" id="GO:0008483">
    <property type="term" value="F:transaminase activity"/>
    <property type="evidence" value="ECO:0007669"/>
    <property type="project" value="UniProtKB-KW"/>
</dbReference>
<dbReference type="EMBL" id="AZHE01000022">
    <property type="protein sequence ID" value="KHN95517.1"/>
    <property type="molecule type" value="Genomic_DNA"/>
</dbReference>
<keyword evidence="2" id="KW-1185">Reference proteome</keyword>
<organism evidence="1 2">
    <name type="scientific">Metarhizium album (strain ARSEF 1941)</name>
    <dbReference type="NCBI Taxonomy" id="1081103"/>
    <lineage>
        <taxon>Eukaryota</taxon>
        <taxon>Fungi</taxon>
        <taxon>Dikarya</taxon>
        <taxon>Ascomycota</taxon>
        <taxon>Pezizomycotina</taxon>
        <taxon>Sordariomycetes</taxon>
        <taxon>Hypocreomycetidae</taxon>
        <taxon>Hypocreales</taxon>
        <taxon>Clavicipitaceae</taxon>
        <taxon>Metarhizium</taxon>
    </lineage>
</organism>
<accession>A0A0B2WPV5</accession>
<proteinExistence type="predicted"/>
<dbReference type="InterPro" id="IPR036038">
    <property type="entry name" value="Aminotransferase-like"/>
</dbReference>
<keyword evidence="1" id="KW-0032">Aminotransferase</keyword>
<dbReference type="GeneID" id="63741029"/>
<dbReference type="Proteomes" id="UP000030816">
    <property type="component" value="Unassembled WGS sequence"/>
</dbReference>
<dbReference type="Gene3D" id="3.30.470.10">
    <property type="match status" value="1"/>
</dbReference>
<comment type="caution">
    <text evidence="1">The sequence shown here is derived from an EMBL/GenBank/DDBJ whole genome shotgun (WGS) entry which is preliminary data.</text>
</comment>
<keyword evidence="1" id="KW-0808">Transferase</keyword>
<dbReference type="SUPFAM" id="SSF56752">
    <property type="entry name" value="D-aminoacid aminotransferase-like PLP-dependent enzymes"/>
    <property type="match status" value="1"/>
</dbReference>
<dbReference type="OrthoDB" id="25921at2759"/>
<dbReference type="HOGENOM" id="CLU_1687039_0_0_1"/>
<name>A0A0B2WPV5_METAS</name>
<gene>
    <name evidence="1" type="ORF">MAM_06574</name>
</gene>
<dbReference type="InterPro" id="IPR043131">
    <property type="entry name" value="BCAT-like_N"/>
</dbReference>